<dbReference type="GO" id="GO:0030170">
    <property type="term" value="F:pyridoxal phosphate binding"/>
    <property type="evidence" value="ECO:0007669"/>
    <property type="project" value="InterPro"/>
</dbReference>
<dbReference type="Pfam" id="PF03473">
    <property type="entry name" value="MOSC"/>
    <property type="match status" value="1"/>
</dbReference>
<dbReference type="Pfam" id="PF03476">
    <property type="entry name" value="MOSC_N"/>
    <property type="match status" value="1"/>
</dbReference>
<keyword evidence="3" id="KW-1185">Reference proteome</keyword>
<dbReference type="RefSeq" id="WP_308417055.1">
    <property type="nucleotide sequence ID" value="NZ_AP012273.1"/>
</dbReference>
<name>A0A7U6JIN1_9GAMM</name>
<dbReference type="InterPro" id="IPR005303">
    <property type="entry name" value="MOCOS_middle"/>
</dbReference>
<dbReference type="InterPro" id="IPR005302">
    <property type="entry name" value="MoCF_Sase_C"/>
</dbReference>
<sequence length="264" mass="30136">MSILLSGLYRYPVKSLGGEGLDTMEVGPRGPVDDRHWMVVTPEGRFLTQRELPRMALVRPRIMETGLLLQAPGMFDLEVTADSQETMQVQIWRDTCIARLMNPAADQWLSDFLGIACRLVYLPQEQRRQVDQDYARREDQVGFADGFPFLLISRASLDDLNRRMGRELPMERFRPNLVVEGCEPYAEDTWKRIRIGGIDFRVAKPCSRCVIPTVNPETGEREGNEPLKTLMSYRKEGNNVYFGQNLLHDGQGTLKNGMAVEILE</sequence>
<feature type="domain" description="MOSC" evidence="1">
    <location>
        <begin position="122"/>
        <end position="263"/>
    </location>
</feature>
<dbReference type="PANTHER" id="PTHR14237:SF19">
    <property type="entry name" value="MITOCHONDRIAL AMIDOXIME REDUCING COMPONENT 1"/>
    <property type="match status" value="1"/>
</dbReference>
<organism evidence="2 3">
    <name type="scientific">Thiolapillus brandeum</name>
    <dbReference type="NCBI Taxonomy" id="1076588"/>
    <lineage>
        <taxon>Bacteria</taxon>
        <taxon>Pseudomonadati</taxon>
        <taxon>Pseudomonadota</taxon>
        <taxon>Gammaproteobacteria</taxon>
        <taxon>Chromatiales</taxon>
        <taxon>Sedimenticolaceae</taxon>
        <taxon>Thiolapillus</taxon>
    </lineage>
</organism>
<dbReference type="EMBL" id="AP012273">
    <property type="protein sequence ID" value="BAO45471.1"/>
    <property type="molecule type" value="Genomic_DNA"/>
</dbReference>
<protein>
    <recommendedName>
        <fullName evidence="1">MOSC domain-containing protein</fullName>
    </recommendedName>
</protein>
<dbReference type="KEGG" id="tbn:TBH_C2565"/>
<dbReference type="SUPFAM" id="SSF141673">
    <property type="entry name" value="MOSC N-terminal domain-like"/>
    <property type="match status" value="1"/>
</dbReference>
<dbReference type="PANTHER" id="PTHR14237">
    <property type="entry name" value="MOLYBDOPTERIN COFACTOR SULFURASE MOSC"/>
    <property type="match status" value="1"/>
</dbReference>
<accession>A0A7U6JIN1</accession>
<dbReference type="Proteomes" id="UP000031631">
    <property type="component" value="Chromosome"/>
</dbReference>
<evidence type="ECO:0000259" key="1">
    <source>
        <dbReference type="PROSITE" id="PS51340"/>
    </source>
</evidence>
<proteinExistence type="predicted"/>
<dbReference type="GO" id="GO:0030151">
    <property type="term" value="F:molybdenum ion binding"/>
    <property type="evidence" value="ECO:0007669"/>
    <property type="project" value="InterPro"/>
</dbReference>
<dbReference type="InterPro" id="IPR011037">
    <property type="entry name" value="Pyrv_Knase-like_insert_dom_sf"/>
</dbReference>
<reference evidence="2 3" key="1">
    <citation type="journal article" date="2014" name="PLoS ONE">
        <title>Physiological and genomic features of a novel sulfur-oxidizing gammaproteobacterium belonging to a previously uncultivated symbiotic lineage isolated from a hydrothermal vent.</title>
        <authorList>
            <person name="Nunoura T."/>
            <person name="Takaki Y."/>
            <person name="Kazama H."/>
            <person name="Kakuta J."/>
            <person name="Shimamura S."/>
            <person name="Makita H."/>
            <person name="Hirai M."/>
            <person name="Miyazaki M."/>
            <person name="Takai K."/>
        </authorList>
    </citation>
    <scope>NUCLEOTIDE SEQUENCE [LARGE SCALE GENOMIC DNA]</scope>
    <source>
        <strain evidence="2 3">Hiromi1</strain>
    </source>
</reference>
<dbReference type="PROSITE" id="PS51340">
    <property type="entry name" value="MOSC"/>
    <property type="match status" value="1"/>
</dbReference>
<dbReference type="AlphaFoldDB" id="A0A7U6JIN1"/>
<evidence type="ECO:0000313" key="2">
    <source>
        <dbReference type="EMBL" id="BAO45471.1"/>
    </source>
</evidence>
<dbReference type="GO" id="GO:0003824">
    <property type="term" value="F:catalytic activity"/>
    <property type="evidence" value="ECO:0007669"/>
    <property type="project" value="InterPro"/>
</dbReference>
<evidence type="ECO:0000313" key="3">
    <source>
        <dbReference type="Proteomes" id="UP000031631"/>
    </source>
</evidence>
<gene>
    <name evidence="2" type="ORF">TBH_C2565</name>
</gene>
<dbReference type="SUPFAM" id="SSF50800">
    <property type="entry name" value="PK beta-barrel domain-like"/>
    <property type="match status" value="1"/>
</dbReference>